<evidence type="ECO:0000313" key="1">
    <source>
        <dbReference type="EMBL" id="OGC51005.1"/>
    </source>
</evidence>
<dbReference type="AlphaFoldDB" id="A0A1F4V1B7"/>
<comment type="caution">
    <text evidence="1">The sequence shown here is derived from an EMBL/GenBank/DDBJ whole genome shotgun (WGS) entry which is preliminary data.</text>
</comment>
<dbReference type="InterPro" id="IPR018664">
    <property type="entry name" value="DUF2103_metal-binding"/>
</dbReference>
<gene>
    <name evidence="1" type="ORF">A3A69_01095</name>
</gene>
<dbReference type="Pfam" id="PF09876">
    <property type="entry name" value="DUF2103"/>
    <property type="match status" value="1"/>
</dbReference>
<name>A0A1F4V1B7_UNCKA</name>
<sequence>MAHRQGGKITRSHTTAIELSAKIVDFLQKQELVTKISLGPIEVHGAGRGASWTVKIVDESRCILVASSQSGTVQQIRFYTGKPQEVKLALARFIRDSGWGLRFGKLV</sequence>
<reference evidence="1 2" key="1">
    <citation type="journal article" date="2016" name="Nat. Commun.">
        <title>Thousands of microbial genomes shed light on interconnected biogeochemical processes in an aquifer system.</title>
        <authorList>
            <person name="Anantharaman K."/>
            <person name="Brown C.T."/>
            <person name="Hug L.A."/>
            <person name="Sharon I."/>
            <person name="Castelle C.J."/>
            <person name="Probst A.J."/>
            <person name="Thomas B.C."/>
            <person name="Singh A."/>
            <person name="Wilkins M.J."/>
            <person name="Karaoz U."/>
            <person name="Brodie E.L."/>
            <person name="Williams K.H."/>
            <person name="Hubbard S.S."/>
            <person name="Banfield J.F."/>
        </authorList>
    </citation>
    <scope>NUCLEOTIDE SEQUENCE [LARGE SCALE GENOMIC DNA]</scope>
</reference>
<proteinExistence type="predicted"/>
<dbReference type="Proteomes" id="UP000177458">
    <property type="component" value="Unassembled WGS sequence"/>
</dbReference>
<dbReference type="EMBL" id="MEVF01000003">
    <property type="protein sequence ID" value="OGC51005.1"/>
    <property type="molecule type" value="Genomic_DNA"/>
</dbReference>
<protein>
    <submittedName>
        <fullName evidence="1">Uncharacterized protein</fullName>
    </submittedName>
</protein>
<evidence type="ECO:0000313" key="2">
    <source>
        <dbReference type="Proteomes" id="UP000177458"/>
    </source>
</evidence>
<accession>A0A1F4V1B7</accession>
<organism evidence="1 2">
    <name type="scientific">candidate division WWE3 bacterium RIFCSPLOWO2_01_FULL_37_15</name>
    <dbReference type="NCBI Taxonomy" id="1802622"/>
    <lineage>
        <taxon>Bacteria</taxon>
        <taxon>Katanobacteria</taxon>
    </lineage>
</organism>